<dbReference type="EMBL" id="DXGD01000019">
    <property type="protein sequence ID" value="HIW98592.1"/>
    <property type="molecule type" value="Genomic_DNA"/>
</dbReference>
<sequence length="267" mass="28587">MGFFKSSPVNAESTVFVEAAGLAWLAEAMPQGGARVVEVLSCDAEGLELERIEQARPTAAAAEAFGAGLARTHRSLAAQTRFGELPPDHPQNVPAYFGPADQPLEMGTGTHSSWGDFHARERLDPLLARLRSLASADEFRVLEAARDRLAEGAADDDESPSRIHGDLWAGNVLWTPAEGEASGVQAVLIDPAAHAGHRETDIALLHLFGLPHLDAVLDGYEAVAPLREGWKARVPVHQFFCLAAHWVLFGSGYRCPTMEAAGAVLDL</sequence>
<comment type="similarity">
    <text evidence="1">Belongs to the fructosamine kinase family.</text>
</comment>
<dbReference type="Gene3D" id="1.20.1270.240">
    <property type="match status" value="1"/>
</dbReference>
<dbReference type="InterPro" id="IPR011009">
    <property type="entry name" value="Kinase-like_dom_sf"/>
</dbReference>
<dbReference type="SUPFAM" id="SSF56112">
    <property type="entry name" value="Protein kinase-like (PK-like)"/>
    <property type="match status" value="1"/>
</dbReference>
<comment type="caution">
    <text evidence="2">The sequence shown here is derived from an EMBL/GenBank/DDBJ whole genome shotgun (WGS) entry which is preliminary data.</text>
</comment>
<evidence type="ECO:0000256" key="1">
    <source>
        <dbReference type="PIRNR" id="PIRNR006221"/>
    </source>
</evidence>
<dbReference type="AlphaFoldDB" id="A0A9D1S035"/>
<dbReference type="GO" id="GO:0016301">
    <property type="term" value="F:kinase activity"/>
    <property type="evidence" value="ECO:0007669"/>
    <property type="project" value="UniProtKB-UniRule"/>
</dbReference>
<keyword evidence="1 2" id="KW-0418">Kinase</keyword>
<dbReference type="PANTHER" id="PTHR12149:SF8">
    <property type="entry name" value="PROTEIN-RIBULOSAMINE 3-KINASE"/>
    <property type="match status" value="1"/>
</dbReference>
<accession>A0A9D1S035</accession>
<evidence type="ECO:0000313" key="2">
    <source>
        <dbReference type="EMBL" id="HIW98592.1"/>
    </source>
</evidence>
<keyword evidence="1" id="KW-0808">Transferase</keyword>
<dbReference type="Gene3D" id="1.10.510.10">
    <property type="entry name" value="Transferase(Phosphotransferase) domain 1"/>
    <property type="match status" value="1"/>
</dbReference>
<protein>
    <submittedName>
        <fullName evidence="2">Fructosamine kinase family protein</fullName>
    </submittedName>
</protein>
<proteinExistence type="inferred from homology"/>
<reference evidence="2" key="2">
    <citation type="submission" date="2021-04" db="EMBL/GenBank/DDBJ databases">
        <authorList>
            <person name="Gilroy R."/>
        </authorList>
    </citation>
    <scope>NUCLEOTIDE SEQUENCE</scope>
    <source>
        <strain evidence="2">ChiHejej3B27-3195</strain>
    </source>
</reference>
<dbReference type="Proteomes" id="UP000824151">
    <property type="component" value="Unassembled WGS sequence"/>
</dbReference>
<organism evidence="2 3">
    <name type="scientific">Candidatus Nesterenkonia stercoripullorum</name>
    <dbReference type="NCBI Taxonomy" id="2838701"/>
    <lineage>
        <taxon>Bacteria</taxon>
        <taxon>Bacillati</taxon>
        <taxon>Actinomycetota</taxon>
        <taxon>Actinomycetes</taxon>
        <taxon>Micrococcales</taxon>
        <taxon>Micrococcaceae</taxon>
        <taxon>Nesterenkonia</taxon>
    </lineage>
</organism>
<dbReference type="InterPro" id="IPR016477">
    <property type="entry name" value="Fructo-/Ketosamine-3-kinase"/>
</dbReference>
<dbReference type="Pfam" id="PF03881">
    <property type="entry name" value="Fructosamin_kin"/>
    <property type="match status" value="1"/>
</dbReference>
<evidence type="ECO:0000313" key="3">
    <source>
        <dbReference type="Proteomes" id="UP000824151"/>
    </source>
</evidence>
<dbReference type="PIRSF" id="PIRSF006221">
    <property type="entry name" value="Ketosamine-3-kinase"/>
    <property type="match status" value="1"/>
</dbReference>
<dbReference type="PANTHER" id="PTHR12149">
    <property type="entry name" value="FRUCTOSAMINE 3 KINASE-RELATED PROTEIN"/>
    <property type="match status" value="1"/>
</dbReference>
<reference evidence="2" key="1">
    <citation type="journal article" date="2021" name="PeerJ">
        <title>Extensive microbial diversity within the chicken gut microbiome revealed by metagenomics and culture.</title>
        <authorList>
            <person name="Gilroy R."/>
            <person name="Ravi A."/>
            <person name="Getino M."/>
            <person name="Pursley I."/>
            <person name="Horton D.L."/>
            <person name="Alikhan N.F."/>
            <person name="Baker D."/>
            <person name="Gharbi K."/>
            <person name="Hall N."/>
            <person name="Watson M."/>
            <person name="Adriaenssens E.M."/>
            <person name="Foster-Nyarko E."/>
            <person name="Jarju S."/>
            <person name="Secka A."/>
            <person name="Antonio M."/>
            <person name="Oren A."/>
            <person name="Chaudhuri R.R."/>
            <person name="La Ragione R."/>
            <person name="Hildebrand F."/>
            <person name="Pallen M.J."/>
        </authorList>
    </citation>
    <scope>NUCLEOTIDE SEQUENCE</scope>
    <source>
        <strain evidence="2">ChiHejej3B27-3195</strain>
    </source>
</reference>
<name>A0A9D1S035_9MICC</name>
<gene>
    <name evidence="2" type="ORF">H9871_00445</name>
</gene>